<organism evidence="2 3">
    <name type="scientific">Tolypocladium capitatum</name>
    <dbReference type="NCBI Taxonomy" id="45235"/>
    <lineage>
        <taxon>Eukaryota</taxon>
        <taxon>Fungi</taxon>
        <taxon>Dikarya</taxon>
        <taxon>Ascomycota</taxon>
        <taxon>Pezizomycotina</taxon>
        <taxon>Sordariomycetes</taxon>
        <taxon>Hypocreomycetidae</taxon>
        <taxon>Hypocreales</taxon>
        <taxon>Ophiocordycipitaceae</taxon>
        <taxon>Tolypocladium</taxon>
    </lineage>
</organism>
<evidence type="ECO:0000256" key="1">
    <source>
        <dbReference type="SAM" id="MobiDB-lite"/>
    </source>
</evidence>
<dbReference type="OrthoDB" id="3941926at2759"/>
<gene>
    <name evidence="2" type="ORF">TCAP_02192</name>
</gene>
<proteinExistence type="predicted"/>
<feature type="region of interest" description="Disordered" evidence="1">
    <location>
        <begin position="333"/>
        <end position="354"/>
    </location>
</feature>
<dbReference type="AlphaFoldDB" id="A0A2K3QK42"/>
<feature type="compositionally biased region" description="Polar residues" evidence="1">
    <location>
        <begin position="457"/>
        <end position="469"/>
    </location>
</feature>
<dbReference type="STRING" id="45235.A0A2K3QK42"/>
<feature type="compositionally biased region" description="Basic and acidic residues" evidence="1">
    <location>
        <begin position="486"/>
        <end position="499"/>
    </location>
</feature>
<dbReference type="EMBL" id="NRSZ01000329">
    <property type="protein sequence ID" value="PNY27880.1"/>
    <property type="molecule type" value="Genomic_DNA"/>
</dbReference>
<sequence length="539" mass="59398">MSENGGGSAFKAAPPFTSLDAPHPVLDAAIFPKIHAGDQPLGQQAAFAQLYPNGLPVTYNMLHGHDSGGVSQQYMENHLPIRFYTHPPAHAQGKFSAMYGQQTFRKMGELLPERRVHLWNKSEIQSVCNSLRQVFWSDMKRLQKPARWNDLWEFFDAHDLYNYGALNLWNVMNTLFDENKMIDCGWNSDLTLEIGHFTDEWVKVPENLTKLKEWNGFGGPVLALLSAADWKGIGNLEDEEIALLKSALLYRRDLLLSGGYQQCYKSPTDLKTACQTGNLVNWLADAHVLSKNGLPSPPASAAVLTPPNGMNVAAPCFIQNGCHYYHALGQNAPDDGKPMQTKEQLAHSHGKTAQSTAVEALQKSADAATTVKTKSGVVIAMGSRRLPPGWEKMQEESAARKAPAQAQVEQPQPATAAPADATNHQLGEVTATEVEEAQFQVQVDNNVAPVKKRPRTRASSPELRSTIKWSSDEPKDQLDVVSIGREETRQDGEFHHETEITQSEPTQHKKTISVTGPCKRDTLVDFQSRLATVSGPPPA</sequence>
<name>A0A2K3QK42_9HYPO</name>
<dbReference type="Proteomes" id="UP000236621">
    <property type="component" value="Unassembled WGS sequence"/>
</dbReference>
<feature type="region of interest" description="Disordered" evidence="1">
    <location>
        <begin position="486"/>
        <end position="513"/>
    </location>
</feature>
<feature type="compositionally biased region" description="Low complexity" evidence="1">
    <location>
        <begin position="402"/>
        <end position="420"/>
    </location>
</feature>
<evidence type="ECO:0000313" key="2">
    <source>
        <dbReference type="EMBL" id="PNY27880.1"/>
    </source>
</evidence>
<comment type="caution">
    <text evidence="2">The sequence shown here is derived from an EMBL/GenBank/DDBJ whole genome shotgun (WGS) entry which is preliminary data.</text>
</comment>
<reference evidence="2 3" key="1">
    <citation type="submission" date="2017-08" db="EMBL/GenBank/DDBJ databases">
        <title>Harnessing the power of phylogenomics to disentangle the directionality and signatures of interkingdom host jumping in the parasitic fungal genus Tolypocladium.</title>
        <authorList>
            <person name="Quandt C.A."/>
            <person name="Patterson W."/>
            <person name="Spatafora J.W."/>
        </authorList>
    </citation>
    <scope>NUCLEOTIDE SEQUENCE [LARGE SCALE GENOMIC DNA]</scope>
    <source>
        <strain evidence="2 3">CBS 113982</strain>
    </source>
</reference>
<protein>
    <submittedName>
        <fullName evidence="2">Uncharacterized protein</fullName>
    </submittedName>
</protein>
<feature type="region of interest" description="Disordered" evidence="1">
    <location>
        <begin position="445"/>
        <end position="474"/>
    </location>
</feature>
<feature type="region of interest" description="Disordered" evidence="1">
    <location>
        <begin position="380"/>
        <end position="420"/>
    </location>
</feature>
<keyword evidence="3" id="KW-1185">Reference proteome</keyword>
<evidence type="ECO:0000313" key="3">
    <source>
        <dbReference type="Proteomes" id="UP000236621"/>
    </source>
</evidence>
<accession>A0A2K3QK42</accession>